<feature type="domain" description="Class II aldolase/adducin N-terminal" evidence="3">
    <location>
        <begin position="10"/>
        <end position="188"/>
    </location>
</feature>
<dbReference type="InterPro" id="IPR036409">
    <property type="entry name" value="Aldolase_II/adducin_N_sf"/>
</dbReference>
<dbReference type="SMART" id="SM01007">
    <property type="entry name" value="Aldolase_II"/>
    <property type="match status" value="1"/>
</dbReference>
<comment type="caution">
    <text evidence="4">The sequence shown here is derived from an EMBL/GenBank/DDBJ whole genome shotgun (WGS) entry which is preliminary data.</text>
</comment>
<accession>C0C1I2</accession>
<evidence type="ECO:0000313" key="5">
    <source>
        <dbReference type="Proteomes" id="UP000004893"/>
    </source>
</evidence>
<name>C0C1I2_9FIRM</name>
<organism evidence="4 5">
    <name type="scientific">[Clostridium] hylemonae DSM 15053</name>
    <dbReference type="NCBI Taxonomy" id="553973"/>
    <lineage>
        <taxon>Bacteria</taxon>
        <taxon>Bacillati</taxon>
        <taxon>Bacillota</taxon>
        <taxon>Clostridia</taxon>
        <taxon>Lachnospirales</taxon>
        <taxon>Lachnospiraceae</taxon>
    </lineage>
</organism>
<protein>
    <submittedName>
        <fullName evidence="4">L-ribulose-5-phosphate 4-epimerase</fullName>
    </submittedName>
</protein>
<dbReference type="SUPFAM" id="SSF53639">
    <property type="entry name" value="AraD/HMP-PK domain-like"/>
    <property type="match status" value="1"/>
</dbReference>
<dbReference type="Gene3D" id="3.40.225.10">
    <property type="entry name" value="Class II aldolase/adducin N-terminal domain"/>
    <property type="match status" value="1"/>
</dbReference>
<dbReference type="PANTHER" id="PTHR22789">
    <property type="entry name" value="FUCULOSE PHOSPHATE ALDOLASE"/>
    <property type="match status" value="1"/>
</dbReference>
<dbReference type="eggNOG" id="COG0235">
    <property type="taxonomic scope" value="Bacteria"/>
</dbReference>
<dbReference type="Pfam" id="PF00596">
    <property type="entry name" value="Aldolase_II"/>
    <property type="match status" value="1"/>
</dbReference>
<dbReference type="InterPro" id="IPR050197">
    <property type="entry name" value="Aldolase_class_II_sugar_metab"/>
</dbReference>
<reference evidence="4" key="2">
    <citation type="submission" date="2013-06" db="EMBL/GenBank/DDBJ databases">
        <title>Draft genome sequence of Clostridium hylemonae (DSM 15053).</title>
        <authorList>
            <person name="Sudarsanam P."/>
            <person name="Ley R."/>
            <person name="Guruge J."/>
            <person name="Turnbaugh P.J."/>
            <person name="Mahowald M."/>
            <person name="Liep D."/>
            <person name="Gordon J."/>
        </authorList>
    </citation>
    <scope>NUCLEOTIDE SEQUENCE</scope>
    <source>
        <strain evidence="4">DSM 15053</strain>
    </source>
</reference>
<dbReference type="RefSeq" id="WP_006443349.1">
    <property type="nucleotide sequence ID" value="NZ_CP036524.1"/>
</dbReference>
<sequence length="225" mass="25217">MCKTEMQQKEDIEEVGRALYDKGLLVGTDGNISIRLSEQEVLITASGFCKGKLTADQITKVDMEGHVLEGKKPARDIRMHLAVYRECPEARAVVHAHPPVTTGYAMSEVSFEKVALPEVLFSLKGIAVTDYTTPTTIEVPREVSRVLREKPQSRTILLANHGALTISSNVYDAFYMMETLEMFMKADLVSRLLGTTRYLDSRQMDKVNRLIKGEDADSVAEVRYE</sequence>
<dbReference type="GO" id="GO:0019323">
    <property type="term" value="P:pentose catabolic process"/>
    <property type="evidence" value="ECO:0007669"/>
    <property type="project" value="TreeGrafter"/>
</dbReference>
<dbReference type="OrthoDB" id="9794581at2"/>
<proteinExistence type="predicted"/>
<dbReference type="PANTHER" id="PTHR22789:SF0">
    <property type="entry name" value="3-OXO-TETRONATE 4-PHOSPHATE DECARBOXYLASE-RELATED"/>
    <property type="match status" value="1"/>
</dbReference>
<dbReference type="InterPro" id="IPR001303">
    <property type="entry name" value="Aldolase_II/adducin_N"/>
</dbReference>
<dbReference type="EMBL" id="ABYI02000022">
    <property type="protein sequence ID" value="EEG73996.1"/>
    <property type="molecule type" value="Genomic_DNA"/>
</dbReference>
<evidence type="ECO:0000256" key="2">
    <source>
        <dbReference type="ARBA" id="ARBA00023239"/>
    </source>
</evidence>
<keyword evidence="5" id="KW-1185">Reference proteome</keyword>
<evidence type="ECO:0000256" key="1">
    <source>
        <dbReference type="ARBA" id="ARBA00022723"/>
    </source>
</evidence>
<gene>
    <name evidence="4" type="ORF">CLOHYLEM_06002</name>
</gene>
<keyword evidence="1" id="KW-0479">Metal-binding</keyword>
<dbReference type="STRING" id="553973.CLOHYLEM_06002"/>
<dbReference type="GO" id="GO:0005829">
    <property type="term" value="C:cytosol"/>
    <property type="evidence" value="ECO:0007669"/>
    <property type="project" value="TreeGrafter"/>
</dbReference>
<evidence type="ECO:0000259" key="3">
    <source>
        <dbReference type="SMART" id="SM01007"/>
    </source>
</evidence>
<dbReference type="HOGENOM" id="CLU_006033_3_1_9"/>
<reference evidence="4" key="1">
    <citation type="submission" date="2009-02" db="EMBL/GenBank/DDBJ databases">
        <authorList>
            <person name="Fulton L."/>
            <person name="Clifton S."/>
            <person name="Fulton B."/>
            <person name="Xu J."/>
            <person name="Minx P."/>
            <person name="Pepin K.H."/>
            <person name="Johnson M."/>
            <person name="Bhonagiri V."/>
            <person name="Nash W.E."/>
            <person name="Mardis E.R."/>
            <person name="Wilson R.K."/>
        </authorList>
    </citation>
    <scope>NUCLEOTIDE SEQUENCE [LARGE SCALE GENOMIC DNA]</scope>
    <source>
        <strain evidence="4">DSM 15053</strain>
    </source>
</reference>
<keyword evidence="2" id="KW-0456">Lyase</keyword>
<evidence type="ECO:0000313" key="4">
    <source>
        <dbReference type="EMBL" id="EEG73996.1"/>
    </source>
</evidence>
<dbReference type="Proteomes" id="UP000004893">
    <property type="component" value="Unassembled WGS sequence"/>
</dbReference>
<dbReference type="GO" id="GO:0046872">
    <property type="term" value="F:metal ion binding"/>
    <property type="evidence" value="ECO:0007669"/>
    <property type="project" value="UniProtKB-KW"/>
</dbReference>
<dbReference type="GO" id="GO:0016832">
    <property type="term" value="F:aldehyde-lyase activity"/>
    <property type="evidence" value="ECO:0007669"/>
    <property type="project" value="TreeGrafter"/>
</dbReference>
<dbReference type="AlphaFoldDB" id="C0C1I2"/>